<gene>
    <name evidence="1" type="ORF">BDR25DRAFT_359256</name>
</gene>
<keyword evidence="2" id="KW-1185">Reference proteome</keyword>
<accession>A0ACB6QJJ4</accession>
<sequence length="306" mass="33153">MEWVRWQKTLLMKASEGTGDIIQQTKHSSPVSCLLEPELGEVLGIVVPEDGADDGFGAEREIMARVILLNEGFYGSVWGTGFVVFPSVVFFTIGLGGLFWGSGRVADMASGVDYTIGGVSTKVLFSSGKTFVSFTQWDATKVVKDTRYNEGNTPGLMLAKATVAKRVVDSRHQEVDDTSTEITKPSSQGIGGPEDTFVEGTSRLYLTRDEASTKDSDDEAKVGTAPASRHPAKVILDPKRSQYGPVISLTISLSTIYSDPLSHEPLRLACVAISAIIFEFTTWKGIMWRSPAIKSARRGGNAVYLD</sequence>
<protein>
    <submittedName>
        <fullName evidence="1">Uncharacterized protein</fullName>
    </submittedName>
</protein>
<comment type="caution">
    <text evidence="1">The sequence shown here is derived from an EMBL/GenBank/DDBJ whole genome shotgun (WGS) entry which is preliminary data.</text>
</comment>
<dbReference type="Proteomes" id="UP000799755">
    <property type="component" value="Unassembled WGS sequence"/>
</dbReference>
<proteinExistence type="predicted"/>
<organism evidence="1 2">
    <name type="scientific">Lindgomyces ingoldianus</name>
    <dbReference type="NCBI Taxonomy" id="673940"/>
    <lineage>
        <taxon>Eukaryota</taxon>
        <taxon>Fungi</taxon>
        <taxon>Dikarya</taxon>
        <taxon>Ascomycota</taxon>
        <taxon>Pezizomycotina</taxon>
        <taxon>Dothideomycetes</taxon>
        <taxon>Pleosporomycetidae</taxon>
        <taxon>Pleosporales</taxon>
        <taxon>Lindgomycetaceae</taxon>
        <taxon>Lindgomyces</taxon>
    </lineage>
</organism>
<evidence type="ECO:0000313" key="1">
    <source>
        <dbReference type="EMBL" id="KAF2466748.1"/>
    </source>
</evidence>
<evidence type="ECO:0000313" key="2">
    <source>
        <dbReference type="Proteomes" id="UP000799755"/>
    </source>
</evidence>
<name>A0ACB6QJJ4_9PLEO</name>
<reference evidence="1" key="1">
    <citation type="journal article" date="2020" name="Stud. Mycol.">
        <title>101 Dothideomycetes genomes: a test case for predicting lifestyles and emergence of pathogens.</title>
        <authorList>
            <person name="Haridas S."/>
            <person name="Albert R."/>
            <person name="Binder M."/>
            <person name="Bloem J."/>
            <person name="Labutti K."/>
            <person name="Salamov A."/>
            <person name="Andreopoulos B."/>
            <person name="Baker S."/>
            <person name="Barry K."/>
            <person name="Bills G."/>
            <person name="Bluhm B."/>
            <person name="Cannon C."/>
            <person name="Castanera R."/>
            <person name="Culley D."/>
            <person name="Daum C."/>
            <person name="Ezra D."/>
            <person name="Gonzalez J."/>
            <person name="Henrissat B."/>
            <person name="Kuo A."/>
            <person name="Liang C."/>
            <person name="Lipzen A."/>
            <person name="Lutzoni F."/>
            <person name="Magnuson J."/>
            <person name="Mondo S."/>
            <person name="Nolan M."/>
            <person name="Ohm R."/>
            <person name="Pangilinan J."/>
            <person name="Park H.-J."/>
            <person name="Ramirez L."/>
            <person name="Alfaro M."/>
            <person name="Sun H."/>
            <person name="Tritt A."/>
            <person name="Yoshinaga Y."/>
            <person name="Zwiers L.-H."/>
            <person name="Turgeon B."/>
            <person name="Goodwin S."/>
            <person name="Spatafora J."/>
            <person name="Crous P."/>
            <person name="Grigoriev I."/>
        </authorList>
    </citation>
    <scope>NUCLEOTIDE SEQUENCE</scope>
    <source>
        <strain evidence="1">ATCC 200398</strain>
    </source>
</reference>
<dbReference type="EMBL" id="MU003523">
    <property type="protein sequence ID" value="KAF2466748.1"/>
    <property type="molecule type" value="Genomic_DNA"/>
</dbReference>